<name>A0A0G4GFY7_9ALVE</name>
<keyword evidence="2 3" id="KW-0040">ANK repeat</keyword>
<evidence type="ECO:0000256" key="2">
    <source>
        <dbReference type="ARBA" id="ARBA00023043"/>
    </source>
</evidence>
<proteinExistence type="predicted"/>
<dbReference type="AlphaFoldDB" id="A0A0G4GFY7"/>
<feature type="repeat" description="ANK" evidence="3">
    <location>
        <begin position="274"/>
        <end position="306"/>
    </location>
</feature>
<feature type="repeat" description="ANK" evidence="3">
    <location>
        <begin position="45"/>
        <end position="79"/>
    </location>
</feature>
<evidence type="ECO:0000313" key="4">
    <source>
        <dbReference type="EMBL" id="CEM28235.1"/>
    </source>
</evidence>
<feature type="repeat" description="ANK" evidence="3">
    <location>
        <begin position="81"/>
        <end position="113"/>
    </location>
</feature>
<dbReference type="InterPro" id="IPR036770">
    <property type="entry name" value="Ankyrin_rpt-contain_sf"/>
</dbReference>
<keyword evidence="1" id="KW-0677">Repeat</keyword>
<dbReference type="PhylomeDB" id="A0A0G4GFY7"/>
<evidence type="ECO:0000256" key="1">
    <source>
        <dbReference type="ARBA" id="ARBA00022737"/>
    </source>
</evidence>
<dbReference type="PROSITE" id="PS50088">
    <property type="entry name" value="ANK_REPEAT"/>
    <property type="match status" value="4"/>
</dbReference>
<dbReference type="PANTHER" id="PTHR24180">
    <property type="entry name" value="CYCLIN-DEPENDENT KINASE INHIBITOR 2C-RELATED"/>
    <property type="match status" value="1"/>
</dbReference>
<dbReference type="EMBL" id="CDMZ01001158">
    <property type="protein sequence ID" value="CEM28235.1"/>
    <property type="molecule type" value="Genomic_DNA"/>
</dbReference>
<dbReference type="PROSITE" id="PS50297">
    <property type="entry name" value="ANK_REP_REGION"/>
    <property type="match status" value="3"/>
</dbReference>
<protein>
    <submittedName>
        <fullName evidence="4">Uncharacterized protein</fullName>
    </submittedName>
</protein>
<feature type="repeat" description="ANK" evidence="3">
    <location>
        <begin position="344"/>
        <end position="377"/>
    </location>
</feature>
<dbReference type="VEuPathDB" id="CryptoDB:Cvel_21659"/>
<dbReference type="SMART" id="SM00248">
    <property type="entry name" value="ANK"/>
    <property type="match status" value="8"/>
</dbReference>
<dbReference type="InterPro" id="IPR002110">
    <property type="entry name" value="Ankyrin_rpt"/>
</dbReference>
<accession>A0A0G4GFY7</accession>
<reference evidence="4" key="1">
    <citation type="submission" date="2014-11" db="EMBL/GenBank/DDBJ databases">
        <authorList>
            <person name="Otto D Thomas"/>
            <person name="Naeem Raeece"/>
        </authorList>
    </citation>
    <scope>NUCLEOTIDE SEQUENCE</scope>
</reference>
<dbReference type="Gene3D" id="1.25.40.20">
    <property type="entry name" value="Ankyrin repeat-containing domain"/>
    <property type="match status" value="3"/>
</dbReference>
<gene>
    <name evidence="4" type="ORF">Cvel_21659</name>
</gene>
<dbReference type="InterPro" id="IPR051637">
    <property type="entry name" value="Ank_repeat_dom-contain_49"/>
</dbReference>
<dbReference type="PANTHER" id="PTHR24180:SF45">
    <property type="entry name" value="POLY [ADP-RIBOSE] POLYMERASE TANKYRASE"/>
    <property type="match status" value="1"/>
</dbReference>
<dbReference type="Pfam" id="PF12796">
    <property type="entry name" value="Ank_2"/>
    <property type="match status" value="4"/>
</dbReference>
<sequence>MDSEGHTPLMRKKLEKDVTGVQNCIQWGADLEIQGRRGPTAAYDWGPTALMMAVGCQEPEVRIVRLLIEAQADPNAQDKLNEESPLFLAAIWGHPEAVRLLLSAGAAVNMQTREGKTALTAAIEEPPGSRVKRTVENGTEIVRLLMEGGANANTEDQRGESPLSLAVGYSDPPLTEIVRMLLHHGKDGIPSPQLAANPNALNREGRASLHSATHADIVYLLLEAGADPNVVCTTGGWQKIETTALSQAVEGNDPKRVRLLVDFGAENDLAKGFQGETPLDVAIEKGRSALVKIILEKQPDRLISHRSGGRRLLTQAVIDGDLESLELFSFLPSFQTAVNETDTTGGTPLLWAVESNQPTLLVDLLIRGGANMALTDANGKTALARAEEKGNKQLAERLRSAERMAGSGGGVSTVGGG</sequence>
<evidence type="ECO:0000256" key="3">
    <source>
        <dbReference type="PROSITE-ProRule" id="PRU00023"/>
    </source>
</evidence>
<organism evidence="4">
    <name type="scientific">Chromera velia CCMP2878</name>
    <dbReference type="NCBI Taxonomy" id="1169474"/>
    <lineage>
        <taxon>Eukaryota</taxon>
        <taxon>Sar</taxon>
        <taxon>Alveolata</taxon>
        <taxon>Colpodellida</taxon>
        <taxon>Chromeraceae</taxon>
        <taxon>Chromera</taxon>
    </lineage>
</organism>
<dbReference type="SUPFAM" id="SSF48403">
    <property type="entry name" value="Ankyrin repeat"/>
    <property type="match status" value="2"/>
</dbReference>